<protein>
    <submittedName>
        <fullName evidence="4">Prepilin peptidase</fullName>
    </submittedName>
</protein>
<comment type="similarity">
    <text evidence="1">Belongs to the peptidase A24 family.</text>
</comment>
<keyword evidence="2" id="KW-0472">Membrane</keyword>
<feature type="transmembrane region" description="Helical" evidence="2">
    <location>
        <begin position="51"/>
        <end position="71"/>
    </location>
</feature>
<dbReference type="EMBL" id="JBHTLM010000001">
    <property type="protein sequence ID" value="MFD1175218.1"/>
    <property type="molecule type" value="Genomic_DNA"/>
</dbReference>
<evidence type="ECO:0000259" key="3">
    <source>
        <dbReference type="Pfam" id="PF01478"/>
    </source>
</evidence>
<dbReference type="InterPro" id="IPR000045">
    <property type="entry name" value="Prepilin_IV_endopep_pep"/>
</dbReference>
<organism evidence="4 5">
    <name type="scientific">Paenibacillus puldeungensis</name>
    <dbReference type="NCBI Taxonomy" id="696536"/>
    <lineage>
        <taxon>Bacteria</taxon>
        <taxon>Bacillati</taxon>
        <taxon>Bacillota</taxon>
        <taxon>Bacilli</taxon>
        <taxon>Bacillales</taxon>
        <taxon>Paenibacillaceae</taxon>
        <taxon>Paenibacillus</taxon>
    </lineage>
</organism>
<dbReference type="Proteomes" id="UP001597262">
    <property type="component" value="Unassembled WGS sequence"/>
</dbReference>
<reference evidence="5" key="1">
    <citation type="journal article" date="2019" name="Int. J. Syst. Evol. Microbiol.">
        <title>The Global Catalogue of Microorganisms (GCM) 10K type strain sequencing project: providing services to taxonomists for standard genome sequencing and annotation.</title>
        <authorList>
            <consortium name="The Broad Institute Genomics Platform"/>
            <consortium name="The Broad Institute Genome Sequencing Center for Infectious Disease"/>
            <person name="Wu L."/>
            <person name="Ma J."/>
        </authorList>
    </citation>
    <scope>NUCLEOTIDE SEQUENCE [LARGE SCALE GENOMIC DNA]</scope>
    <source>
        <strain evidence="5">CCUG 59189</strain>
    </source>
</reference>
<dbReference type="Gene3D" id="1.20.120.1220">
    <property type="match status" value="1"/>
</dbReference>
<keyword evidence="2" id="KW-1133">Transmembrane helix</keyword>
<proteinExistence type="inferred from homology"/>
<gene>
    <name evidence="4" type="ORF">ACFQ3W_02705</name>
</gene>
<comment type="caution">
    <text evidence="4">The sequence shown here is derived from an EMBL/GenBank/DDBJ whole genome shotgun (WGS) entry which is preliminary data.</text>
</comment>
<dbReference type="InterPro" id="IPR050882">
    <property type="entry name" value="Prepilin_peptidase/N-MTase"/>
</dbReference>
<evidence type="ECO:0000256" key="1">
    <source>
        <dbReference type="ARBA" id="ARBA00005801"/>
    </source>
</evidence>
<dbReference type="Pfam" id="PF01478">
    <property type="entry name" value="Peptidase_A24"/>
    <property type="match status" value="1"/>
</dbReference>
<keyword evidence="2" id="KW-0812">Transmembrane</keyword>
<dbReference type="RefSeq" id="WP_379316309.1">
    <property type="nucleotide sequence ID" value="NZ_JBHTLM010000001.1"/>
</dbReference>
<feature type="transmembrane region" description="Helical" evidence="2">
    <location>
        <begin position="91"/>
        <end position="114"/>
    </location>
</feature>
<evidence type="ECO:0000313" key="4">
    <source>
        <dbReference type="EMBL" id="MFD1175218.1"/>
    </source>
</evidence>
<keyword evidence="5" id="KW-1185">Reference proteome</keyword>
<dbReference type="PANTHER" id="PTHR30487">
    <property type="entry name" value="TYPE 4 PREPILIN-LIKE PROTEINS LEADER PEPTIDE-PROCESSING ENZYME"/>
    <property type="match status" value="1"/>
</dbReference>
<name>A0ABW3RRV8_9BACL</name>
<sequence length="169" mass="17975">MIPWEYWGCFLMLGAAFVTDIKSMKIPNAITMTGVAAGLCYHSITSGGSGALFAIKGAGIGFALMFVLYLLRAVGGGDVKLFAGIGAWLGTGLTLSTMMYSIFAAGCIGLIIIIWRREALTRVRRVAHTVLGAVILRSVAPIKTAAQGQLQFPFMLAVLPGAIMSVYYF</sequence>
<evidence type="ECO:0000256" key="2">
    <source>
        <dbReference type="SAM" id="Phobius"/>
    </source>
</evidence>
<evidence type="ECO:0000313" key="5">
    <source>
        <dbReference type="Proteomes" id="UP001597262"/>
    </source>
</evidence>
<feature type="domain" description="Prepilin type IV endopeptidase peptidase" evidence="3">
    <location>
        <begin position="9"/>
        <end position="110"/>
    </location>
</feature>
<dbReference type="PANTHER" id="PTHR30487:SF0">
    <property type="entry name" value="PREPILIN LEADER PEPTIDASE_N-METHYLTRANSFERASE-RELATED"/>
    <property type="match status" value="1"/>
</dbReference>
<accession>A0ABW3RRV8</accession>